<name>A0AAD5JXR5_9FUNG</name>
<organism evidence="3 4">
    <name type="scientific">Phascolomyces articulosus</name>
    <dbReference type="NCBI Taxonomy" id="60185"/>
    <lineage>
        <taxon>Eukaryota</taxon>
        <taxon>Fungi</taxon>
        <taxon>Fungi incertae sedis</taxon>
        <taxon>Mucoromycota</taxon>
        <taxon>Mucoromycotina</taxon>
        <taxon>Mucoromycetes</taxon>
        <taxon>Mucorales</taxon>
        <taxon>Lichtheimiaceae</taxon>
        <taxon>Phascolomyces</taxon>
    </lineage>
</organism>
<dbReference type="AlphaFoldDB" id="A0AAD5JXR5"/>
<evidence type="ECO:0000313" key="3">
    <source>
        <dbReference type="EMBL" id="KAI9245821.1"/>
    </source>
</evidence>
<reference evidence="3" key="2">
    <citation type="submission" date="2023-02" db="EMBL/GenBank/DDBJ databases">
        <authorList>
            <consortium name="DOE Joint Genome Institute"/>
            <person name="Mondo S.J."/>
            <person name="Chang Y."/>
            <person name="Wang Y."/>
            <person name="Ahrendt S."/>
            <person name="Andreopoulos W."/>
            <person name="Barry K."/>
            <person name="Beard J."/>
            <person name="Benny G.L."/>
            <person name="Blankenship S."/>
            <person name="Bonito G."/>
            <person name="Cuomo C."/>
            <person name="Desiro A."/>
            <person name="Gervers K.A."/>
            <person name="Hundley H."/>
            <person name="Kuo A."/>
            <person name="LaButti K."/>
            <person name="Lang B.F."/>
            <person name="Lipzen A."/>
            <person name="O'Donnell K."/>
            <person name="Pangilinan J."/>
            <person name="Reynolds N."/>
            <person name="Sandor L."/>
            <person name="Smith M.W."/>
            <person name="Tsang A."/>
            <person name="Grigoriev I.V."/>
            <person name="Stajich J.E."/>
            <person name="Spatafora J.W."/>
        </authorList>
    </citation>
    <scope>NUCLEOTIDE SEQUENCE</scope>
    <source>
        <strain evidence="3">RSA 2281</strain>
    </source>
</reference>
<feature type="region of interest" description="Disordered" evidence="1">
    <location>
        <begin position="85"/>
        <end position="144"/>
    </location>
</feature>
<evidence type="ECO:0000313" key="4">
    <source>
        <dbReference type="Proteomes" id="UP001209540"/>
    </source>
</evidence>
<evidence type="ECO:0000256" key="2">
    <source>
        <dbReference type="SAM" id="SignalP"/>
    </source>
</evidence>
<keyword evidence="4" id="KW-1185">Reference proteome</keyword>
<keyword evidence="2" id="KW-0732">Signal</keyword>
<feature type="chain" id="PRO_5042018773" evidence="2">
    <location>
        <begin position="21"/>
        <end position="144"/>
    </location>
</feature>
<protein>
    <submittedName>
        <fullName evidence="3">Uncharacterized protein</fullName>
    </submittedName>
</protein>
<proteinExistence type="predicted"/>
<reference evidence="3" key="1">
    <citation type="journal article" date="2022" name="IScience">
        <title>Evolution of zygomycete secretomes and the origins of terrestrial fungal ecologies.</title>
        <authorList>
            <person name="Chang Y."/>
            <person name="Wang Y."/>
            <person name="Mondo S."/>
            <person name="Ahrendt S."/>
            <person name="Andreopoulos W."/>
            <person name="Barry K."/>
            <person name="Beard J."/>
            <person name="Benny G.L."/>
            <person name="Blankenship S."/>
            <person name="Bonito G."/>
            <person name="Cuomo C."/>
            <person name="Desiro A."/>
            <person name="Gervers K.A."/>
            <person name="Hundley H."/>
            <person name="Kuo A."/>
            <person name="LaButti K."/>
            <person name="Lang B.F."/>
            <person name="Lipzen A."/>
            <person name="O'Donnell K."/>
            <person name="Pangilinan J."/>
            <person name="Reynolds N."/>
            <person name="Sandor L."/>
            <person name="Smith M.E."/>
            <person name="Tsang A."/>
            <person name="Grigoriev I.V."/>
            <person name="Stajich J.E."/>
            <person name="Spatafora J.W."/>
        </authorList>
    </citation>
    <scope>NUCLEOTIDE SEQUENCE</scope>
    <source>
        <strain evidence="3">RSA 2281</strain>
    </source>
</reference>
<accession>A0AAD5JXR5</accession>
<gene>
    <name evidence="3" type="ORF">BDA99DRAFT_527538</name>
</gene>
<dbReference type="EMBL" id="JAIXMP010000049">
    <property type="protein sequence ID" value="KAI9245821.1"/>
    <property type="molecule type" value="Genomic_DNA"/>
</dbReference>
<comment type="caution">
    <text evidence="3">The sequence shown here is derived from an EMBL/GenBank/DDBJ whole genome shotgun (WGS) entry which is preliminary data.</text>
</comment>
<feature type="signal peptide" evidence="2">
    <location>
        <begin position="1"/>
        <end position="20"/>
    </location>
</feature>
<sequence>MVVIVTGGLLMILPHSSVLADDDVNFEFNCPNTEVSPVCCGYIFRNNLNSGIIYDLTTKTCKFTGTSSDLTPINSEFQECCKKGGTIPEKAPAAKDPSEDTTSGTIETSPEKSPSEAPVKNPVQASSGQDTEQIPEHQPLVQKE</sequence>
<evidence type="ECO:0000256" key="1">
    <source>
        <dbReference type="SAM" id="MobiDB-lite"/>
    </source>
</evidence>
<dbReference type="Proteomes" id="UP001209540">
    <property type="component" value="Unassembled WGS sequence"/>
</dbReference>
<feature type="compositionally biased region" description="Polar residues" evidence="1">
    <location>
        <begin position="123"/>
        <end position="132"/>
    </location>
</feature>